<organism evidence="3 4">
    <name type="scientific">Gymnopus androsaceus JB14</name>
    <dbReference type="NCBI Taxonomy" id="1447944"/>
    <lineage>
        <taxon>Eukaryota</taxon>
        <taxon>Fungi</taxon>
        <taxon>Dikarya</taxon>
        <taxon>Basidiomycota</taxon>
        <taxon>Agaricomycotina</taxon>
        <taxon>Agaricomycetes</taxon>
        <taxon>Agaricomycetidae</taxon>
        <taxon>Agaricales</taxon>
        <taxon>Marasmiineae</taxon>
        <taxon>Omphalotaceae</taxon>
        <taxon>Gymnopus</taxon>
    </lineage>
</organism>
<keyword evidence="4" id="KW-1185">Reference proteome</keyword>
<dbReference type="AlphaFoldDB" id="A0A6A4HNZ5"/>
<name>A0A6A4HNZ5_9AGAR</name>
<dbReference type="OrthoDB" id="2686513at2759"/>
<sequence length="249" mass="28495">MSNDAEDPNSIAYQLLLHSYFEMLAITILYWDHLLTLKYEIQYLWQRPMSWSSYWFFLNRYFAFFSNITVTILGYVNLSTSKYGLYRQITLVIQQVIVCVLLTMRIHALYGRSVRILSYMLGSGAILAGVAVWSLFGQKSSTATSGCHIALEFTSDLATAWEALFCYDSILFGLTLYQTHKSRRSIPGMGPLRIPLISLMLRDVAAQRGIFSVVPTFRLEEESWSTGVELDTLRTEDLTHGLTTRYTLT</sequence>
<feature type="transmembrane region" description="Helical" evidence="1">
    <location>
        <begin position="85"/>
        <end position="104"/>
    </location>
</feature>
<evidence type="ECO:0000256" key="1">
    <source>
        <dbReference type="SAM" id="Phobius"/>
    </source>
</evidence>
<dbReference type="Proteomes" id="UP000799118">
    <property type="component" value="Unassembled WGS sequence"/>
</dbReference>
<gene>
    <name evidence="3" type="ORF">BT96DRAFT_920638</name>
</gene>
<proteinExistence type="predicted"/>
<feature type="transmembrane region" description="Helical" evidence="1">
    <location>
        <begin position="116"/>
        <end position="136"/>
    </location>
</feature>
<feature type="transmembrane region" description="Helical" evidence="1">
    <location>
        <begin position="52"/>
        <end position="73"/>
    </location>
</feature>
<feature type="transmembrane region" description="Helical" evidence="1">
    <location>
        <begin position="12"/>
        <end position="31"/>
    </location>
</feature>
<protein>
    <recommendedName>
        <fullName evidence="2">DUF6533 domain-containing protein</fullName>
    </recommendedName>
</protein>
<dbReference type="InterPro" id="IPR045340">
    <property type="entry name" value="DUF6533"/>
</dbReference>
<reference evidence="3" key="1">
    <citation type="journal article" date="2019" name="Environ. Microbiol.">
        <title>Fungal ecological strategies reflected in gene transcription - a case study of two litter decomposers.</title>
        <authorList>
            <person name="Barbi F."/>
            <person name="Kohler A."/>
            <person name="Barry K."/>
            <person name="Baskaran P."/>
            <person name="Daum C."/>
            <person name="Fauchery L."/>
            <person name="Ihrmark K."/>
            <person name="Kuo A."/>
            <person name="LaButti K."/>
            <person name="Lipzen A."/>
            <person name="Morin E."/>
            <person name="Grigoriev I.V."/>
            <person name="Henrissat B."/>
            <person name="Lindahl B."/>
            <person name="Martin F."/>
        </authorList>
    </citation>
    <scope>NUCLEOTIDE SEQUENCE</scope>
    <source>
        <strain evidence="3">JB14</strain>
    </source>
</reference>
<feature type="domain" description="DUF6533" evidence="2">
    <location>
        <begin position="20"/>
        <end position="64"/>
    </location>
</feature>
<dbReference type="EMBL" id="ML769478">
    <property type="protein sequence ID" value="KAE9398764.1"/>
    <property type="molecule type" value="Genomic_DNA"/>
</dbReference>
<evidence type="ECO:0000259" key="2">
    <source>
        <dbReference type="Pfam" id="PF20151"/>
    </source>
</evidence>
<keyword evidence="1" id="KW-0472">Membrane</keyword>
<keyword evidence="1" id="KW-0812">Transmembrane</keyword>
<accession>A0A6A4HNZ5</accession>
<evidence type="ECO:0000313" key="4">
    <source>
        <dbReference type="Proteomes" id="UP000799118"/>
    </source>
</evidence>
<feature type="transmembrane region" description="Helical" evidence="1">
    <location>
        <begin position="158"/>
        <end position="177"/>
    </location>
</feature>
<dbReference type="Pfam" id="PF20151">
    <property type="entry name" value="DUF6533"/>
    <property type="match status" value="1"/>
</dbReference>
<evidence type="ECO:0000313" key="3">
    <source>
        <dbReference type="EMBL" id="KAE9398764.1"/>
    </source>
</evidence>
<keyword evidence="1" id="KW-1133">Transmembrane helix</keyword>